<dbReference type="OrthoDB" id="3269417at2759"/>
<proteinExistence type="predicted"/>
<evidence type="ECO:0000313" key="1">
    <source>
        <dbReference type="EMBL" id="KAF9059399.1"/>
    </source>
</evidence>
<name>A0A9P5P5S6_9AGAR</name>
<accession>A0A9P5P5S6</accession>
<organism evidence="1 2">
    <name type="scientific">Rhodocollybia butyracea</name>
    <dbReference type="NCBI Taxonomy" id="206335"/>
    <lineage>
        <taxon>Eukaryota</taxon>
        <taxon>Fungi</taxon>
        <taxon>Dikarya</taxon>
        <taxon>Basidiomycota</taxon>
        <taxon>Agaricomycotina</taxon>
        <taxon>Agaricomycetes</taxon>
        <taxon>Agaricomycetidae</taxon>
        <taxon>Agaricales</taxon>
        <taxon>Marasmiineae</taxon>
        <taxon>Omphalotaceae</taxon>
        <taxon>Rhodocollybia</taxon>
    </lineage>
</organism>
<dbReference type="Proteomes" id="UP000772434">
    <property type="component" value="Unassembled WGS sequence"/>
</dbReference>
<reference evidence="1" key="1">
    <citation type="submission" date="2020-11" db="EMBL/GenBank/DDBJ databases">
        <authorList>
            <consortium name="DOE Joint Genome Institute"/>
            <person name="Ahrendt S."/>
            <person name="Riley R."/>
            <person name="Andreopoulos W."/>
            <person name="Labutti K."/>
            <person name="Pangilinan J."/>
            <person name="Ruiz-Duenas F.J."/>
            <person name="Barrasa J.M."/>
            <person name="Sanchez-Garcia M."/>
            <person name="Camarero S."/>
            <person name="Miyauchi S."/>
            <person name="Serrano A."/>
            <person name="Linde D."/>
            <person name="Babiker R."/>
            <person name="Drula E."/>
            <person name="Ayuso-Fernandez I."/>
            <person name="Pacheco R."/>
            <person name="Padilla G."/>
            <person name="Ferreira P."/>
            <person name="Barriuso J."/>
            <person name="Kellner H."/>
            <person name="Castanera R."/>
            <person name="Alfaro M."/>
            <person name="Ramirez L."/>
            <person name="Pisabarro A.G."/>
            <person name="Kuo A."/>
            <person name="Tritt A."/>
            <person name="Lipzen A."/>
            <person name="He G."/>
            <person name="Yan M."/>
            <person name="Ng V."/>
            <person name="Cullen D."/>
            <person name="Martin F."/>
            <person name="Rosso M.-N."/>
            <person name="Henrissat B."/>
            <person name="Hibbett D."/>
            <person name="Martinez A.T."/>
            <person name="Grigoriev I.V."/>
        </authorList>
    </citation>
    <scope>NUCLEOTIDE SEQUENCE</scope>
    <source>
        <strain evidence="1">AH 40177</strain>
    </source>
</reference>
<feature type="non-terminal residue" evidence="1">
    <location>
        <position position="1"/>
    </location>
</feature>
<keyword evidence="2" id="KW-1185">Reference proteome</keyword>
<protein>
    <submittedName>
        <fullName evidence="1">Uncharacterized protein</fullName>
    </submittedName>
</protein>
<dbReference type="AlphaFoldDB" id="A0A9P5P5S6"/>
<feature type="non-terminal residue" evidence="1">
    <location>
        <position position="87"/>
    </location>
</feature>
<sequence>LTLPQNAFSKAFFEYGFQQFQLEATDILHEYELGERQHVFIHLLRILEAYQKSRVKDELDHRYQSLPMFTAGTIRRFSKSVSSLKKM</sequence>
<evidence type="ECO:0000313" key="2">
    <source>
        <dbReference type="Proteomes" id="UP000772434"/>
    </source>
</evidence>
<comment type="caution">
    <text evidence="1">The sequence shown here is derived from an EMBL/GenBank/DDBJ whole genome shotgun (WGS) entry which is preliminary data.</text>
</comment>
<dbReference type="EMBL" id="JADNRY010000304">
    <property type="protein sequence ID" value="KAF9059399.1"/>
    <property type="molecule type" value="Genomic_DNA"/>
</dbReference>
<gene>
    <name evidence="1" type="ORF">BDP27DRAFT_1180272</name>
</gene>